<dbReference type="PANTHER" id="PTHR10682">
    <property type="entry name" value="POLY A POLYMERASE"/>
    <property type="match status" value="1"/>
</dbReference>
<dbReference type="Gene3D" id="1.10.1410.10">
    <property type="match status" value="1"/>
</dbReference>
<feature type="compositionally biased region" description="Polar residues" evidence="1">
    <location>
        <begin position="499"/>
        <end position="509"/>
    </location>
</feature>
<evidence type="ECO:0000313" key="3">
    <source>
        <dbReference type="EMBL" id="WAR19443.1"/>
    </source>
</evidence>
<feature type="compositionally biased region" description="Polar residues" evidence="1">
    <location>
        <begin position="580"/>
        <end position="594"/>
    </location>
</feature>
<gene>
    <name evidence="3" type="ORF">MAR_001281</name>
</gene>
<dbReference type="Proteomes" id="UP001164746">
    <property type="component" value="Chromosome 11"/>
</dbReference>
<sequence>MPLDAGQKLQGITAPISMEGPKPIDIHLSKKLEEYMRPFGVFESEEELAHRMDVLNKVNLLVREWIKDVSRRKNNIPENKIDSFGGMVCTFGSYRLGVHTKGADIDTLCVAPRHVERTDFFTSFIELLKEQSEVKELRAVEEAFVPVIKMSFDGIELDMTFARLALPTIPEDIDLKNESLLKNLDLKCVRSLNEKCIYSNSLGFLGGVSWAMLVARVCQLYPNADPSTLLQKFFMVYSKWEWPQPVLLTELSQENKLNFAVWDPRVWKPLQRFTNREKRVIGPCFLDHPTSSKNTSITLCYHVQHRKSPPILNVYKQAVHIKLYKDDMTVDIRHVKRKMLDQFVPPDVLVRGAKPRPAKKIHASTGNLQRLSTESQQQQPKTLPHSRSDTELVHVTGSEVIDLSGEDKPVNGSDEVIDLDKKNRNAEVIIIEDNERGKRPCDDNEIAQPTKKFKPAEQANTPMDVNLQSPNSLRKRDSSPPQCDTPVKRSKSLEEAQTGRISGSGSPMHTESVFGSPVGKGESGDGVGQGLAPVGEDKEPLQMDKGSCLPALPAGKPIEKVAGRIYRLPSKEVPDLMSPLANQNNSVPPVSNANLPKHSIKLSLKT</sequence>
<accession>A0ABY7FB94</accession>
<feature type="compositionally biased region" description="Polar residues" evidence="1">
    <location>
        <begin position="364"/>
        <end position="381"/>
    </location>
</feature>
<dbReference type="CDD" id="cd05402">
    <property type="entry name" value="NT_PAP_TUTase"/>
    <property type="match status" value="1"/>
</dbReference>
<feature type="region of interest" description="Disordered" evidence="1">
    <location>
        <begin position="435"/>
        <end position="554"/>
    </location>
</feature>
<dbReference type="InterPro" id="IPR048840">
    <property type="entry name" value="PolA_pol_NTPase"/>
</dbReference>
<dbReference type="Pfam" id="PF20750">
    <property type="entry name" value="PAP_NTPase"/>
    <property type="match status" value="1"/>
</dbReference>
<organism evidence="3 4">
    <name type="scientific">Mya arenaria</name>
    <name type="common">Soft-shell clam</name>
    <dbReference type="NCBI Taxonomy" id="6604"/>
    <lineage>
        <taxon>Eukaryota</taxon>
        <taxon>Metazoa</taxon>
        <taxon>Spiralia</taxon>
        <taxon>Lophotrochozoa</taxon>
        <taxon>Mollusca</taxon>
        <taxon>Bivalvia</taxon>
        <taxon>Autobranchia</taxon>
        <taxon>Heteroconchia</taxon>
        <taxon>Euheterodonta</taxon>
        <taxon>Imparidentia</taxon>
        <taxon>Neoheterodontei</taxon>
        <taxon>Myida</taxon>
        <taxon>Myoidea</taxon>
        <taxon>Myidae</taxon>
        <taxon>Mya</taxon>
    </lineage>
</organism>
<dbReference type="PANTHER" id="PTHR10682:SF10">
    <property type="entry name" value="POLYNUCLEOTIDE ADENYLYLTRANSFERASE"/>
    <property type="match status" value="1"/>
</dbReference>
<feature type="domain" description="Poly(A) polymerase nucleotidyltransferase" evidence="2">
    <location>
        <begin position="11"/>
        <end position="193"/>
    </location>
</feature>
<reference evidence="3" key="1">
    <citation type="submission" date="2022-11" db="EMBL/GenBank/DDBJ databases">
        <title>Centuries of genome instability and evolution in soft-shell clam transmissible cancer (bioRxiv).</title>
        <authorList>
            <person name="Hart S.F.M."/>
            <person name="Yonemitsu M.A."/>
            <person name="Giersch R.M."/>
            <person name="Beal B.F."/>
            <person name="Arriagada G."/>
            <person name="Davis B.W."/>
            <person name="Ostrander E.A."/>
            <person name="Goff S.P."/>
            <person name="Metzger M.J."/>
        </authorList>
    </citation>
    <scope>NUCLEOTIDE SEQUENCE</scope>
    <source>
        <strain evidence="3">MELC-2E11</strain>
        <tissue evidence="3">Siphon/mantle</tissue>
    </source>
</reference>
<name>A0ABY7FB94_MYAAR</name>
<proteinExistence type="predicted"/>
<dbReference type="SUPFAM" id="SSF81301">
    <property type="entry name" value="Nucleotidyltransferase"/>
    <property type="match status" value="1"/>
</dbReference>
<dbReference type="SUPFAM" id="SSF81631">
    <property type="entry name" value="PAP/OAS1 substrate-binding domain"/>
    <property type="match status" value="1"/>
</dbReference>
<evidence type="ECO:0000259" key="2">
    <source>
        <dbReference type="Pfam" id="PF20750"/>
    </source>
</evidence>
<feature type="compositionally biased region" description="Basic residues" evidence="1">
    <location>
        <begin position="353"/>
        <end position="362"/>
    </location>
</feature>
<feature type="compositionally biased region" description="Polar residues" evidence="1">
    <location>
        <begin position="458"/>
        <end position="472"/>
    </location>
</feature>
<feature type="region of interest" description="Disordered" evidence="1">
    <location>
        <begin position="353"/>
        <end position="391"/>
    </location>
</feature>
<feature type="region of interest" description="Disordered" evidence="1">
    <location>
        <begin position="577"/>
        <end position="606"/>
    </location>
</feature>
<evidence type="ECO:0000256" key="1">
    <source>
        <dbReference type="SAM" id="MobiDB-lite"/>
    </source>
</evidence>
<evidence type="ECO:0000313" key="4">
    <source>
        <dbReference type="Proteomes" id="UP001164746"/>
    </source>
</evidence>
<dbReference type="Gene3D" id="3.30.460.10">
    <property type="entry name" value="Beta Polymerase, domain 2"/>
    <property type="match status" value="1"/>
</dbReference>
<keyword evidence="4" id="KW-1185">Reference proteome</keyword>
<protein>
    <submittedName>
        <fullName evidence="3">PAPOG-like protein</fullName>
    </submittedName>
</protein>
<dbReference type="EMBL" id="CP111022">
    <property type="protein sequence ID" value="WAR19443.1"/>
    <property type="molecule type" value="Genomic_DNA"/>
</dbReference>
<dbReference type="InterPro" id="IPR043519">
    <property type="entry name" value="NT_sf"/>
</dbReference>